<comment type="similarity">
    <text evidence="2 8">Belongs to the WD repeat ARPC1 family.</text>
</comment>
<keyword evidence="3 8" id="KW-0963">Cytoplasm</keyword>
<keyword evidence="7 8" id="KW-0206">Cytoskeleton</keyword>
<keyword evidence="5" id="KW-0677">Repeat</keyword>
<gene>
    <name evidence="10" type="primary">ARPC1A</name>
    <name evidence="10" type="ORF">g.13755</name>
</gene>
<dbReference type="InterPro" id="IPR001680">
    <property type="entry name" value="WD40_rpt"/>
</dbReference>
<evidence type="ECO:0000256" key="2">
    <source>
        <dbReference type="ARBA" id="ARBA00006260"/>
    </source>
</evidence>
<dbReference type="InterPro" id="IPR015943">
    <property type="entry name" value="WD40/YVTN_repeat-like_dom_sf"/>
</dbReference>
<name>A0A6G1S927_9ACAR</name>
<feature type="repeat" description="WD" evidence="9">
    <location>
        <begin position="49"/>
        <end position="80"/>
    </location>
</feature>
<dbReference type="InterPro" id="IPR017383">
    <property type="entry name" value="ARPC1"/>
</dbReference>
<comment type="subcellular location">
    <subcellularLocation>
        <location evidence="1">Cytoplasm</location>
        <location evidence="1">Cytoskeleton</location>
    </subcellularLocation>
</comment>
<dbReference type="InterPro" id="IPR036322">
    <property type="entry name" value="WD40_repeat_dom_sf"/>
</dbReference>
<evidence type="ECO:0000313" key="10">
    <source>
        <dbReference type="EMBL" id="MDE46443.1"/>
    </source>
</evidence>
<dbReference type="PANTHER" id="PTHR10709">
    <property type="entry name" value="ACTIN-RELATED PROTEIN 2/3 COMPLEX SUBUNIT 1"/>
    <property type="match status" value="1"/>
</dbReference>
<dbReference type="Pfam" id="PF00400">
    <property type="entry name" value="WD40"/>
    <property type="match status" value="3"/>
</dbReference>
<dbReference type="AlphaFoldDB" id="A0A6G1S927"/>
<dbReference type="PROSITE" id="PS50082">
    <property type="entry name" value="WD_REPEATS_2"/>
    <property type="match status" value="1"/>
</dbReference>
<evidence type="ECO:0000256" key="7">
    <source>
        <dbReference type="ARBA" id="ARBA00023212"/>
    </source>
</evidence>
<dbReference type="GO" id="GO:0034314">
    <property type="term" value="P:Arp2/3 complex-mediated actin nucleation"/>
    <property type="evidence" value="ECO:0007669"/>
    <property type="project" value="UniProtKB-UniRule"/>
</dbReference>
<dbReference type="EMBL" id="GGYP01001672">
    <property type="protein sequence ID" value="MDE46443.1"/>
    <property type="molecule type" value="Transcribed_RNA"/>
</dbReference>
<dbReference type="GO" id="GO:0051015">
    <property type="term" value="F:actin filament binding"/>
    <property type="evidence" value="ECO:0007669"/>
    <property type="project" value="TreeGrafter"/>
</dbReference>
<dbReference type="GO" id="GO:0005885">
    <property type="term" value="C:Arp2/3 protein complex"/>
    <property type="evidence" value="ECO:0007669"/>
    <property type="project" value="UniProtKB-UniRule"/>
</dbReference>
<proteinExistence type="inferred from homology"/>
<evidence type="ECO:0000256" key="9">
    <source>
        <dbReference type="PROSITE-ProRule" id="PRU00221"/>
    </source>
</evidence>
<dbReference type="PIRSF" id="PIRSF038093">
    <property type="entry name" value="ARP2/3_su1"/>
    <property type="match status" value="1"/>
</dbReference>
<accession>A0A6G1S927</accession>
<protein>
    <recommendedName>
        <fullName evidence="8">Actin-related protein 2/3 complex subunit</fullName>
    </recommendedName>
</protein>
<dbReference type="SUPFAM" id="SSF50978">
    <property type="entry name" value="WD40 repeat-like"/>
    <property type="match status" value="1"/>
</dbReference>
<sequence length="411" mass="45774">MAEINQFFLEPITCYAQSGSADKLALSPNNNLVHIYRQQDSSWIEESVLSQHDLRVTSIDWAPKTNRIVTCSADRNAYVWVQSTDNDTKEIVWKPTLVLLRINRAATSVKWSPKEDKFAVGTAAKLVCVCYFESANDWWVSRHIKKPIKSTVTCIDWHPNNILLSCGSTDYKCRVFSTFIKEVDQKSDLTNLKSSTWFKNANSNTSDFNDNAANNDNTTTATTTLSTTGALINEFSNSGAWVHDVAFSPNGSKLAWVSHDSSISVVDSNQSMLVVTLKTRYLPFLSCVWVSENSIVAAGHDCCPMLFNHQHPNQNGKTEQQQIQPVLKFIGRLDRSQKRTEDGQSAMRKFRDLDAKADHSQTNSVSSGDSCLSTIHQNTIGQIGLYSKSKSVATVGLDGKFVVWSLDPSVL</sequence>
<keyword evidence="6 8" id="KW-0009">Actin-binding</keyword>
<evidence type="ECO:0000256" key="1">
    <source>
        <dbReference type="ARBA" id="ARBA00004245"/>
    </source>
</evidence>
<dbReference type="PROSITE" id="PS50294">
    <property type="entry name" value="WD_REPEATS_REGION"/>
    <property type="match status" value="1"/>
</dbReference>
<dbReference type="Gene3D" id="2.130.10.10">
    <property type="entry name" value="YVTN repeat-like/Quinoprotein amine dehydrogenase"/>
    <property type="match status" value="1"/>
</dbReference>
<dbReference type="SMART" id="SM00320">
    <property type="entry name" value="WD40"/>
    <property type="match status" value="6"/>
</dbReference>
<comment type="function">
    <text evidence="8">Functions as component of the Arp2/3 complex which is involved in regulation of actin polymerization and together with an activating nucleation-promoting factor (NPF) mediates the formation of branched actin networks.</text>
</comment>
<evidence type="ECO:0000256" key="6">
    <source>
        <dbReference type="ARBA" id="ARBA00023203"/>
    </source>
</evidence>
<reference evidence="10" key="1">
    <citation type="submission" date="2018-10" db="EMBL/GenBank/DDBJ databases">
        <title>Transcriptome assembly of Aceria tosichella (Wheat curl mite) Type 2.</title>
        <authorList>
            <person name="Scully E.D."/>
            <person name="Geib S.M."/>
            <person name="Palmer N.A."/>
            <person name="Gupta A.K."/>
            <person name="Sarath G."/>
            <person name="Tatineni S."/>
        </authorList>
    </citation>
    <scope>NUCLEOTIDE SEQUENCE</scope>
    <source>
        <strain evidence="10">LincolnNE</strain>
    </source>
</reference>
<evidence type="ECO:0000256" key="3">
    <source>
        <dbReference type="ARBA" id="ARBA00022490"/>
    </source>
</evidence>
<dbReference type="PANTHER" id="PTHR10709:SF2">
    <property type="entry name" value="ACTIN-RELATED PROTEIN 2_3 COMPLEX SUBUNIT"/>
    <property type="match status" value="1"/>
</dbReference>
<evidence type="ECO:0000256" key="4">
    <source>
        <dbReference type="ARBA" id="ARBA00022574"/>
    </source>
</evidence>
<keyword evidence="4 9" id="KW-0853">WD repeat</keyword>
<evidence type="ECO:0000256" key="8">
    <source>
        <dbReference type="PIRNR" id="PIRNR038093"/>
    </source>
</evidence>
<evidence type="ECO:0000256" key="5">
    <source>
        <dbReference type="ARBA" id="ARBA00022737"/>
    </source>
</evidence>
<organism evidence="10">
    <name type="scientific">Aceria tosichella</name>
    <name type="common">wheat curl mite</name>
    <dbReference type="NCBI Taxonomy" id="561515"/>
    <lineage>
        <taxon>Eukaryota</taxon>
        <taxon>Metazoa</taxon>
        <taxon>Ecdysozoa</taxon>
        <taxon>Arthropoda</taxon>
        <taxon>Chelicerata</taxon>
        <taxon>Arachnida</taxon>
        <taxon>Acari</taxon>
        <taxon>Acariformes</taxon>
        <taxon>Trombidiformes</taxon>
        <taxon>Prostigmata</taxon>
        <taxon>Eupodina</taxon>
        <taxon>Eriophyoidea</taxon>
        <taxon>Eriophyidae</taxon>
        <taxon>Eriophyinae</taxon>
        <taxon>Aceriini</taxon>
        <taxon>Aceria</taxon>
    </lineage>
</organism>